<accession>A0A7R8CIY5</accession>
<dbReference type="InterPro" id="IPR050302">
    <property type="entry name" value="Rab_GAP_TBC_domain"/>
</dbReference>
<keyword evidence="4" id="KW-1185">Reference proteome</keyword>
<dbReference type="GO" id="GO:0031267">
    <property type="term" value="F:small GTPase binding"/>
    <property type="evidence" value="ECO:0007669"/>
    <property type="project" value="TreeGrafter"/>
</dbReference>
<reference evidence="3" key="1">
    <citation type="submission" date="2021-02" db="EMBL/GenBank/DDBJ databases">
        <authorList>
            <person name="Bekaert M."/>
        </authorList>
    </citation>
    <scope>NUCLEOTIDE SEQUENCE</scope>
    <source>
        <strain evidence="3">IoA-00</strain>
    </source>
</reference>
<dbReference type="SUPFAM" id="SSF47923">
    <property type="entry name" value="Ypt/Rab-GAP domain of gyp1p"/>
    <property type="match status" value="2"/>
</dbReference>
<dbReference type="GO" id="GO:0005096">
    <property type="term" value="F:GTPase activator activity"/>
    <property type="evidence" value="ECO:0007669"/>
    <property type="project" value="TreeGrafter"/>
</dbReference>
<dbReference type="InterPro" id="IPR011993">
    <property type="entry name" value="PH-like_dom_sf"/>
</dbReference>
<evidence type="ECO:0000256" key="1">
    <source>
        <dbReference type="SAM" id="Coils"/>
    </source>
</evidence>
<dbReference type="EMBL" id="HG994593">
    <property type="protein sequence ID" value="CAF2837586.1"/>
    <property type="molecule type" value="Genomic_DNA"/>
</dbReference>
<dbReference type="Proteomes" id="UP000675881">
    <property type="component" value="Chromosome 14"/>
</dbReference>
<sequence>MTLKKVLLLRLGYGTSTDGRTHQQRRMFYVNLPSGSSTGEDFDTPPESPTPVPPPRIRRRLGAQKLKIDPHVNDILFPVASNGGGDESDEQGSTHQTLLQGYMTLITRGFRNPKNRWFAYDRRSGKLKYYDHESNCHGNKEVLGEIDVHSATFKYDVQMDRHGEFTICTKNGEYILSAGSPERRIYWLQHLQRARREYSTYAVNRNSMFYSQVGLLKEKTPDTEFSEKENSPFREIMQTLERPLDNYSSPPRSADYIKKTSFFQSLTRNRPNFRMPRSASMRTPSPPLERNNHHVVISSPPPKLNSPNSSFQALSKIRKSFRDKKGSPSSTSASGLWGPKKVGQTAEEISRELFGVKEDLQASLDDASASKEVISILQKQIQTLQKENETMVSLQKVELDEGHLLEILRTKDGQIVDLEISNKEQRKCIERQDTELQRERDEISTYQHLLEAKDDSIVRLTNQIHEIELHQAVVSENSPKLGSSGISFDSDKFEFKEFVDIGVQTDLFGKEREHLLDTVTAYEMQNKFLNKEVLELNQLKQQAIEREQKLFIEASDWEAKFYQIQSKYLLLLNELHNPQVSVSASRQEMVGQLLKDIVEAAEKPVLTTTSASYDRFGFRIDSNRDDSLEDKAEKLRRQAEDINMDSSFDNENLEKRWEEIISILNSRSLSLTNEDKIKHLCRKGIPICQRGAVWKAVVDYKLIRRQNESFQTDYYKKLLSNYNPSRNLTPAAKQIELDLLRTLPNNKHYDSPHADGIPKLRRVLLAYSVHNPDIEYCQGFNRIASIALLFMNEEDAFWCLVYIIEHAMPEDYYSRDKQLIGAQVEQAILKELLTEKIPRLAEHFNATGMDSSLFTLNWFLCIFVDNMPVNTYLHIWDSFLFEENKVLLRYALAIFKYLEEDLLQQTDYMSIVNTLRKGVAVLVDVKKITQFMKIAPKASNMFKLLNDTHGNVLPGYNSVKFQLLLTDGAP</sequence>
<dbReference type="PROSITE" id="PS50086">
    <property type="entry name" value="TBC_RABGAP"/>
    <property type="match status" value="1"/>
</dbReference>
<evidence type="ECO:0000313" key="3">
    <source>
        <dbReference type="EMBL" id="CAF2837586.1"/>
    </source>
</evidence>
<dbReference type="PROSITE" id="PS50003">
    <property type="entry name" value="PH_DOMAIN"/>
    <property type="match status" value="1"/>
</dbReference>
<feature type="coiled-coil region" evidence="1">
    <location>
        <begin position="519"/>
        <end position="549"/>
    </location>
</feature>
<dbReference type="Gene3D" id="1.10.8.270">
    <property type="entry name" value="putative rabgap domain of human tbc1 domain family member 14 like domains"/>
    <property type="match status" value="1"/>
</dbReference>
<dbReference type="SMART" id="SM00233">
    <property type="entry name" value="PH"/>
    <property type="match status" value="1"/>
</dbReference>
<dbReference type="PANTHER" id="PTHR47219:SF20">
    <property type="entry name" value="TBC1 DOMAIN FAMILY MEMBER 2B"/>
    <property type="match status" value="1"/>
</dbReference>
<dbReference type="InterPro" id="IPR001849">
    <property type="entry name" value="PH_domain"/>
</dbReference>
<feature type="region of interest" description="Disordered" evidence="2">
    <location>
        <begin position="268"/>
        <end position="342"/>
    </location>
</feature>
<dbReference type="Pfam" id="PF00566">
    <property type="entry name" value="RabGAP-TBC"/>
    <property type="match status" value="1"/>
</dbReference>
<dbReference type="PANTHER" id="PTHR47219">
    <property type="entry name" value="RAB GTPASE-ACTIVATING PROTEIN 1-LIKE"/>
    <property type="match status" value="1"/>
</dbReference>
<dbReference type="Gene3D" id="1.10.472.80">
    <property type="entry name" value="Ypt/Rab-GAP domain of gyp1p, domain 3"/>
    <property type="match status" value="1"/>
</dbReference>
<dbReference type="SUPFAM" id="SSF50729">
    <property type="entry name" value="PH domain-like"/>
    <property type="match status" value="1"/>
</dbReference>
<dbReference type="FunFam" id="1.10.8.270:FF:000014">
    <property type="entry name" value="Putative TBC1 domain family member 2B"/>
    <property type="match status" value="1"/>
</dbReference>
<dbReference type="OrthoDB" id="294251at2759"/>
<feature type="coiled-coil region" evidence="1">
    <location>
        <begin position="367"/>
        <end position="394"/>
    </location>
</feature>
<name>A0A7R8CIY5_LEPSM</name>
<dbReference type="SMART" id="SM00164">
    <property type="entry name" value="TBC"/>
    <property type="match status" value="1"/>
</dbReference>
<dbReference type="AlphaFoldDB" id="A0A7R8CIY5"/>
<feature type="region of interest" description="Disordered" evidence="2">
    <location>
        <begin position="32"/>
        <end position="54"/>
    </location>
</feature>
<protein>
    <submittedName>
        <fullName evidence="3">TBC1D2B</fullName>
    </submittedName>
</protein>
<evidence type="ECO:0000313" key="4">
    <source>
        <dbReference type="Proteomes" id="UP000675881"/>
    </source>
</evidence>
<dbReference type="InterPro" id="IPR035969">
    <property type="entry name" value="Rab-GAP_TBC_sf"/>
</dbReference>
<dbReference type="Gene3D" id="1.10.10.750">
    <property type="entry name" value="Ypt/Rab-GAP domain of gyp1p, domain 1"/>
    <property type="match status" value="1"/>
</dbReference>
<dbReference type="Gene3D" id="2.30.29.30">
    <property type="entry name" value="Pleckstrin-homology domain (PH domain)/Phosphotyrosine-binding domain (PTB)"/>
    <property type="match status" value="1"/>
</dbReference>
<gene>
    <name evidence="3" type="ORF">LSAA_5589</name>
</gene>
<organism evidence="3 4">
    <name type="scientific">Lepeophtheirus salmonis</name>
    <name type="common">Salmon louse</name>
    <name type="synonym">Caligus salmonis</name>
    <dbReference type="NCBI Taxonomy" id="72036"/>
    <lineage>
        <taxon>Eukaryota</taxon>
        <taxon>Metazoa</taxon>
        <taxon>Ecdysozoa</taxon>
        <taxon>Arthropoda</taxon>
        <taxon>Crustacea</taxon>
        <taxon>Multicrustacea</taxon>
        <taxon>Hexanauplia</taxon>
        <taxon>Copepoda</taxon>
        <taxon>Siphonostomatoida</taxon>
        <taxon>Caligidae</taxon>
        <taxon>Lepeophtheirus</taxon>
    </lineage>
</organism>
<keyword evidence="1" id="KW-0175">Coiled coil</keyword>
<proteinExistence type="predicted"/>
<evidence type="ECO:0000256" key="2">
    <source>
        <dbReference type="SAM" id="MobiDB-lite"/>
    </source>
</evidence>
<dbReference type="Pfam" id="PF00169">
    <property type="entry name" value="PH"/>
    <property type="match status" value="1"/>
</dbReference>
<dbReference type="InterPro" id="IPR000195">
    <property type="entry name" value="Rab-GAP-TBC_dom"/>
</dbReference>